<dbReference type="AlphaFoldDB" id="A0A7X0CCJ3"/>
<gene>
    <name evidence="2" type="ORF">HD842_001053</name>
</gene>
<dbReference type="Proteomes" id="UP000540787">
    <property type="component" value="Unassembled WGS sequence"/>
</dbReference>
<protein>
    <submittedName>
        <fullName evidence="2">Pimeloyl-ACP methyl ester carboxylesterase</fullName>
    </submittedName>
</protein>
<dbReference type="GO" id="GO:0016788">
    <property type="term" value="F:hydrolase activity, acting on ester bonds"/>
    <property type="evidence" value="ECO:0007669"/>
    <property type="project" value="InterPro"/>
</dbReference>
<dbReference type="InterPro" id="IPR029058">
    <property type="entry name" value="AB_hydrolase_fold"/>
</dbReference>
<evidence type="ECO:0000313" key="3">
    <source>
        <dbReference type="Proteomes" id="UP000540787"/>
    </source>
</evidence>
<evidence type="ECO:0000259" key="1">
    <source>
        <dbReference type="Pfam" id="PF07819"/>
    </source>
</evidence>
<dbReference type="InterPro" id="IPR012908">
    <property type="entry name" value="PGAP1-ab_dom-like"/>
</dbReference>
<dbReference type="Gene3D" id="3.40.50.1820">
    <property type="entry name" value="alpha/beta hydrolase"/>
    <property type="match status" value="1"/>
</dbReference>
<reference evidence="2 3" key="1">
    <citation type="submission" date="2020-08" db="EMBL/GenBank/DDBJ databases">
        <title>The Agave Microbiome: Exploring the role of microbial communities in plant adaptations to desert environments.</title>
        <authorList>
            <person name="Partida-Martinez L.P."/>
        </authorList>
    </citation>
    <scope>NUCLEOTIDE SEQUENCE [LARGE SCALE GENOMIC DNA]</scope>
    <source>
        <strain evidence="2 3">AT3.2</strain>
    </source>
</reference>
<dbReference type="RefSeq" id="WP_183551897.1">
    <property type="nucleotide sequence ID" value="NZ_JACHBX010000001.1"/>
</dbReference>
<evidence type="ECO:0000313" key="2">
    <source>
        <dbReference type="EMBL" id="MBB6132942.1"/>
    </source>
</evidence>
<dbReference type="EMBL" id="JACHBX010000001">
    <property type="protein sequence ID" value="MBB6132942.1"/>
    <property type="molecule type" value="Genomic_DNA"/>
</dbReference>
<dbReference type="SUPFAM" id="SSF53474">
    <property type="entry name" value="alpha/beta-Hydrolases"/>
    <property type="match status" value="1"/>
</dbReference>
<comment type="caution">
    <text evidence="2">The sequence shown here is derived from an EMBL/GenBank/DDBJ whole genome shotgun (WGS) entry which is preliminary data.</text>
</comment>
<keyword evidence="3" id="KW-1185">Reference proteome</keyword>
<feature type="domain" description="GPI inositol-deacylase PGAP1-like alpha/beta" evidence="1">
    <location>
        <begin position="225"/>
        <end position="289"/>
    </location>
</feature>
<name>A0A7X0CCJ3_9BURK</name>
<sequence>MSEPTRPIHQPTVERDGSLVAHTVATPVAFKVRARVTIGSRKVIPVIFVPGSMGSNLRARANLNKRDDDALRAGEPAWRPPNHLAGKYREADVWETRAPALRQRILDPAILEVDPDGELDFPLCGLEPDVMRERGWGEIHADSYGALLVDLQRNLDKTFQLSPQGARLVRLHWKRVMQCDPERWGVRQIAHVTEAELEHYAGYQYPVYAFGYNWLASCDVAAKSLRARIDGIRAFWTERKHACRHVILVTHSMGGLVARACARLSEGAGGASDIAGIVHAVMPALGAPVAYRRMACGTEAGNFTNGPLANFAASGFADIAGDTSAKTMPVMAVSPGLLQLLPNHLYPAPWLVIKTLRGVSAHEDMRDMVSLPDGNPYDMYRDMTSWHRMIDPALVDPAQRYTKLHGGPVKKILDAINEAERFHRQVLGVEGKGGKSTPYYHRHSYAFYGADKTLKAYGKIRWVARMPSTSPAVLTTANVRAAKLVADDGKGSVDTREVETANGVRLRFVLWPQDEQGDETVPLQSGAGAASHVRGAFATTGFRHQDSFQHEDILLLTRHLIVKIVQEVR</sequence>
<accession>A0A7X0CCJ3</accession>
<proteinExistence type="predicted"/>
<organism evidence="2 3">
    <name type="scientific">Massilia aurea</name>
    <dbReference type="NCBI Taxonomy" id="373040"/>
    <lineage>
        <taxon>Bacteria</taxon>
        <taxon>Pseudomonadati</taxon>
        <taxon>Pseudomonadota</taxon>
        <taxon>Betaproteobacteria</taxon>
        <taxon>Burkholderiales</taxon>
        <taxon>Oxalobacteraceae</taxon>
        <taxon>Telluria group</taxon>
        <taxon>Massilia</taxon>
    </lineage>
</organism>
<dbReference type="Pfam" id="PF07819">
    <property type="entry name" value="PGAP1"/>
    <property type="match status" value="1"/>
</dbReference>